<dbReference type="GO" id="GO:0098552">
    <property type="term" value="C:side of membrane"/>
    <property type="evidence" value="ECO:0007669"/>
    <property type="project" value="UniProtKB-KW"/>
</dbReference>
<organism evidence="6 7">
    <name type="scientific">Trifolium subterraneum</name>
    <name type="common">Subterranean clover</name>
    <dbReference type="NCBI Taxonomy" id="3900"/>
    <lineage>
        <taxon>Eukaryota</taxon>
        <taxon>Viridiplantae</taxon>
        <taxon>Streptophyta</taxon>
        <taxon>Embryophyta</taxon>
        <taxon>Tracheophyta</taxon>
        <taxon>Spermatophyta</taxon>
        <taxon>Magnoliopsida</taxon>
        <taxon>eudicotyledons</taxon>
        <taxon>Gunneridae</taxon>
        <taxon>Pentapetalae</taxon>
        <taxon>rosids</taxon>
        <taxon>fabids</taxon>
        <taxon>Fabales</taxon>
        <taxon>Fabaceae</taxon>
        <taxon>Papilionoideae</taxon>
        <taxon>50 kb inversion clade</taxon>
        <taxon>NPAAA clade</taxon>
        <taxon>Hologalegina</taxon>
        <taxon>IRL clade</taxon>
        <taxon>Trifolieae</taxon>
        <taxon>Trifolium</taxon>
    </lineage>
</organism>
<dbReference type="GO" id="GO:0005886">
    <property type="term" value="C:plasma membrane"/>
    <property type="evidence" value="ECO:0007669"/>
    <property type="project" value="UniProtKB-SubCell"/>
</dbReference>
<evidence type="ECO:0000313" key="6">
    <source>
        <dbReference type="EMBL" id="GAU40645.1"/>
    </source>
</evidence>
<proteinExistence type="predicted"/>
<evidence type="ECO:0000256" key="1">
    <source>
        <dbReference type="ARBA" id="ARBA00004609"/>
    </source>
</evidence>
<accession>A0A2Z6NXI2</accession>
<dbReference type="PANTHER" id="PTHR31044">
    <property type="entry name" value="BETA-1,3 GLUCANASE"/>
    <property type="match status" value="1"/>
</dbReference>
<reference evidence="7" key="1">
    <citation type="journal article" date="2017" name="Front. Plant Sci.">
        <title>Climate Clever Clovers: New Paradigm to Reduce the Environmental Footprint of Ruminants by Breeding Low Methanogenic Forages Utilizing Haplotype Variation.</title>
        <authorList>
            <person name="Kaur P."/>
            <person name="Appels R."/>
            <person name="Bayer P.E."/>
            <person name="Keeble-Gagnere G."/>
            <person name="Wang J."/>
            <person name="Hirakawa H."/>
            <person name="Shirasawa K."/>
            <person name="Vercoe P."/>
            <person name="Stefanova K."/>
            <person name="Durmic Z."/>
            <person name="Nichols P."/>
            <person name="Revell C."/>
            <person name="Isobe S.N."/>
            <person name="Edwards D."/>
            <person name="Erskine W."/>
        </authorList>
    </citation>
    <scope>NUCLEOTIDE SEQUENCE [LARGE SCALE GENOMIC DNA]</scope>
    <source>
        <strain evidence="7">cv. Daliak</strain>
    </source>
</reference>
<evidence type="ECO:0000256" key="2">
    <source>
        <dbReference type="ARBA" id="ARBA00022622"/>
    </source>
</evidence>
<dbReference type="OrthoDB" id="1928574at2759"/>
<dbReference type="InterPro" id="IPR012946">
    <property type="entry name" value="X8"/>
</dbReference>
<dbReference type="GO" id="GO:0009506">
    <property type="term" value="C:plasmodesma"/>
    <property type="evidence" value="ECO:0007669"/>
    <property type="project" value="UniProtKB-ARBA"/>
</dbReference>
<comment type="subcellular location">
    <subcellularLocation>
        <location evidence="1">Cell membrane</location>
        <topology evidence="1">Lipid-anchor</topology>
        <topology evidence="1">GPI-anchor</topology>
    </subcellularLocation>
</comment>
<evidence type="ECO:0000256" key="4">
    <source>
        <dbReference type="SAM" id="SignalP"/>
    </source>
</evidence>
<sequence length="116" mass="12752">MMTKSIGSMLIFLFLYLNAGGHLKFANGTATWCVAKFSASEIELNANIEYACKMLGDCKIIEAGGSCFYPNTPLNHASVVMNQYYAKNGRNDWDCYFSGSALIVITDPSYGNCKYA</sequence>
<evidence type="ECO:0000259" key="5">
    <source>
        <dbReference type="SMART" id="SM00768"/>
    </source>
</evidence>
<keyword evidence="2" id="KW-0325">Glycoprotein</keyword>
<evidence type="ECO:0000313" key="7">
    <source>
        <dbReference type="Proteomes" id="UP000242715"/>
    </source>
</evidence>
<dbReference type="AlphaFoldDB" id="A0A2Z6NXI2"/>
<dbReference type="PANTHER" id="PTHR31044:SF71">
    <property type="entry name" value="MAJOR POLLEN ALLERGEN OLE E 10-LIKE"/>
    <property type="match status" value="1"/>
</dbReference>
<protein>
    <recommendedName>
        <fullName evidence="5">X8 domain-containing protein</fullName>
    </recommendedName>
</protein>
<dbReference type="InterPro" id="IPR044788">
    <property type="entry name" value="X8_dom_prot"/>
</dbReference>
<keyword evidence="2" id="KW-0336">GPI-anchor</keyword>
<evidence type="ECO:0000256" key="3">
    <source>
        <dbReference type="ARBA" id="ARBA00022729"/>
    </source>
</evidence>
<dbReference type="SMART" id="SM00768">
    <property type="entry name" value="X8"/>
    <property type="match status" value="1"/>
</dbReference>
<dbReference type="Proteomes" id="UP000242715">
    <property type="component" value="Unassembled WGS sequence"/>
</dbReference>
<name>A0A2Z6NXI2_TRISU</name>
<keyword evidence="2" id="KW-0449">Lipoprotein</keyword>
<keyword evidence="7" id="KW-1185">Reference proteome</keyword>
<dbReference type="Gene3D" id="1.20.58.1040">
    <property type="match status" value="1"/>
</dbReference>
<feature type="domain" description="X8" evidence="5">
    <location>
        <begin position="31"/>
        <end position="115"/>
    </location>
</feature>
<dbReference type="Pfam" id="PF07983">
    <property type="entry name" value="X8"/>
    <property type="match status" value="1"/>
</dbReference>
<feature type="chain" id="PRO_5016411624" description="X8 domain-containing protein" evidence="4">
    <location>
        <begin position="22"/>
        <end position="116"/>
    </location>
</feature>
<dbReference type="EMBL" id="DF973819">
    <property type="protein sequence ID" value="GAU40645.1"/>
    <property type="molecule type" value="Genomic_DNA"/>
</dbReference>
<gene>
    <name evidence="6" type="ORF">TSUD_83230</name>
</gene>
<feature type="signal peptide" evidence="4">
    <location>
        <begin position="1"/>
        <end position="21"/>
    </location>
</feature>
<keyword evidence="3 4" id="KW-0732">Signal</keyword>
<keyword evidence="2" id="KW-0472">Membrane</keyword>